<accession>A0A5J4JJJ5</accession>
<dbReference type="EMBL" id="BKZQ01000030">
    <property type="protein sequence ID" value="GER70905.1"/>
    <property type="molecule type" value="Genomic_DNA"/>
</dbReference>
<name>A0A5J4JJJ5_9BACI</name>
<sequence>MDESAIESSPADKYDSCQYQNWVEKAKSVDWNAETIAAWTTKEKLDIIQKQGKSS</sequence>
<organism evidence="1 2">
    <name type="scientific">Weizmannia acidilactici</name>
    <dbReference type="NCBI Taxonomy" id="2607726"/>
    <lineage>
        <taxon>Bacteria</taxon>
        <taxon>Bacillati</taxon>
        <taxon>Bacillota</taxon>
        <taxon>Bacilli</taxon>
        <taxon>Bacillales</taxon>
        <taxon>Bacillaceae</taxon>
        <taxon>Heyndrickxia</taxon>
    </lineage>
</organism>
<evidence type="ECO:0000313" key="1">
    <source>
        <dbReference type="EMBL" id="GER70905.1"/>
    </source>
</evidence>
<keyword evidence="2" id="KW-1185">Reference proteome</keyword>
<reference evidence="1 2" key="1">
    <citation type="submission" date="2019-09" db="EMBL/GenBank/DDBJ databases">
        <title>Draft genome sequence of Bacillus sp. JC-7.</title>
        <authorList>
            <person name="Tanaka N."/>
            <person name="Shiwa Y."/>
            <person name="Fujita N."/>
            <person name="Tanasupawat S."/>
        </authorList>
    </citation>
    <scope>NUCLEOTIDE SEQUENCE [LARGE SCALE GENOMIC DNA]</scope>
    <source>
        <strain evidence="1 2">JC-7</strain>
    </source>
</reference>
<comment type="caution">
    <text evidence="1">The sequence shown here is derived from an EMBL/GenBank/DDBJ whole genome shotgun (WGS) entry which is preliminary data.</text>
</comment>
<proteinExistence type="predicted"/>
<protein>
    <submittedName>
        <fullName evidence="1">Uncharacterized protein</fullName>
    </submittedName>
</protein>
<gene>
    <name evidence="1" type="ORF">BpJC7_22080</name>
</gene>
<dbReference type="AlphaFoldDB" id="A0A5J4JJJ5"/>
<evidence type="ECO:0000313" key="2">
    <source>
        <dbReference type="Proteomes" id="UP000391919"/>
    </source>
</evidence>
<dbReference type="Proteomes" id="UP000391919">
    <property type="component" value="Unassembled WGS sequence"/>
</dbReference>